<gene>
    <name evidence="2" type="ORF">FCV50_17530</name>
</gene>
<feature type="domain" description="Xylose isomerase-like TIM barrel" evidence="1">
    <location>
        <begin position="35"/>
        <end position="282"/>
    </location>
</feature>
<dbReference type="InterPro" id="IPR036237">
    <property type="entry name" value="Xyl_isomerase-like_sf"/>
</dbReference>
<protein>
    <submittedName>
        <fullName evidence="2">TIM barrel protein</fullName>
    </submittedName>
</protein>
<sequence>MNSLIACAPCCWGVESTTNVHNPSWNTVILESKVAGYQGIELGPFGYMPLEGEFVNTATKESGLVICAGTLFEPLSSLEHKEDILSRTHDLCSMLKRIGSNKLVVIDGVNDVRSACAGLSDEAPRLDNQLWDTMMQTIRDIAAIAKHYGIRPVVHPHAGGYIEYRDEIDRMLADLTSEEVGLCLDTGHLYYAGMDPAGSLIAYASRLEYVHFKDINHAVFSGVIKAKVGFWEACAQGVMCPIGEGVINYAEVQLALNQIGYSDWITIEQERDPRNSDGTLADIKRSRLFLNQKGFG</sequence>
<organism evidence="2 3">
    <name type="scientific">Vibrio kanaloae</name>
    <dbReference type="NCBI Taxonomy" id="170673"/>
    <lineage>
        <taxon>Bacteria</taxon>
        <taxon>Pseudomonadati</taxon>
        <taxon>Pseudomonadota</taxon>
        <taxon>Gammaproteobacteria</taxon>
        <taxon>Vibrionales</taxon>
        <taxon>Vibrionaceae</taxon>
        <taxon>Vibrio</taxon>
    </lineage>
</organism>
<dbReference type="SUPFAM" id="SSF51658">
    <property type="entry name" value="Xylose isomerase-like"/>
    <property type="match status" value="1"/>
</dbReference>
<dbReference type="Pfam" id="PF01261">
    <property type="entry name" value="AP_endonuc_2"/>
    <property type="match status" value="1"/>
</dbReference>
<dbReference type="InterPro" id="IPR013022">
    <property type="entry name" value="Xyl_isomerase-like_TIM-brl"/>
</dbReference>
<accession>A0A4U1Z446</accession>
<evidence type="ECO:0000313" key="2">
    <source>
        <dbReference type="EMBL" id="TKF28983.1"/>
    </source>
</evidence>
<reference evidence="2 3" key="1">
    <citation type="submission" date="2019-04" db="EMBL/GenBank/DDBJ databases">
        <title>A reverse ecology approach based on a biological definition of microbial populations.</title>
        <authorList>
            <person name="Arevalo P."/>
            <person name="Vaninsberghe D."/>
            <person name="Elsherbini J."/>
            <person name="Gore J."/>
            <person name="Polz M."/>
        </authorList>
    </citation>
    <scope>NUCLEOTIDE SEQUENCE [LARGE SCALE GENOMIC DNA]</scope>
    <source>
        <strain evidence="2 3">10N.261.46.F4</strain>
    </source>
</reference>
<dbReference type="RefSeq" id="WP_136980954.1">
    <property type="nucleotide sequence ID" value="NZ_SYUV01000062.1"/>
</dbReference>
<comment type="caution">
    <text evidence="2">The sequence shown here is derived from an EMBL/GenBank/DDBJ whole genome shotgun (WGS) entry which is preliminary data.</text>
</comment>
<dbReference type="PANTHER" id="PTHR12110:SF41">
    <property type="entry name" value="INOSOSE DEHYDRATASE"/>
    <property type="match status" value="1"/>
</dbReference>
<evidence type="ECO:0000313" key="3">
    <source>
        <dbReference type="Proteomes" id="UP000307574"/>
    </source>
</evidence>
<dbReference type="Proteomes" id="UP000307574">
    <property type="component" value="Unassembled WGS sequence"/>
</dbReference>
<dbReference type="InterPro" id="IPR050312">
    <property type="entry name" value="IolE/XylAMocC-like"/>
</dbReference>
<proteinExistence type="predicted"/>
<dbReference type="AlphaFoldDB" id="A0A4U1Z446"/>
<evidence type="ECO:0000259" key="1">
    <source>
        <dbReference type="Pfam" id="PF01261"/>
    </source>
</evidence>
<dbReference type="Gene3D" id="3.20.20.150">
    <property type="entry name" value="Divalent-metal-dependent TIM barrel enzymes"/>
    <property type="match status" value="1"/>
</dbReference>
<dbReference type="EMBL" id="SYUV01000062">
    <property type="protein sequence ID" value="TKF28983.1"/>
    <property type="molecule type" value="Genomic_DNA"/>
</dbReference>
<dbReference type="PANTHER" id="PTHR12110">
    <property type="entry name" value="HYDROXYPYRUVATE ISOMERASE"/>
    <property type="match status" value="1"/>
</dbReference>
<name>A0A4U1Z446_9VIBR</name>